<keyword evidence="3" id="KW-0479">Metal-binding</keyword>
<evidence type="ECO:0000256" key="4">
    <source>
        <dbReference type="ARBA" id="ARBA00022771"/>
    </source>
</evidence>
<dbReference type="GO" id="GO:0005776">
    <property type="term" value="C:autophagosome"/>
    <property type="evidence" value="ECO:0007669"/>
    <property type="project" value="UniProtKB-SubCell"/>
</dbReference>
<feature type="region of interest" description="Disordered" evidence="13">
    <location>
        <begin position="258"/>
        <end position="361"/>
    </location>
</feature>
<dbReference type="GO" id="GO:1901098">
    <property type="term" value="P:positive regulation of autophagosome maturation"/>
    <property type="evidence" value="ECO:0007669"/>
    <property type="project" value="TreeGrafter"/>
</dbReference>
<dbReference type="AlphaFoldDB" id="A0A2G8KME7"/>
<dbReference type="Pfam" id="PF02759">
    <property type="entry name" value="RUN"/>
    <property type="match status" value="1"/>
</dbReference>
<comment type="function">
    <text evidence="10">ARL8 effector that promotes the coupling of endolysosomes to dynein-dynactin for retrograde transport along microtubules. Acts by binding both GTP-bound ARL8 and dynein-dynactin. In nonneuronal cells, promotes concentration of endolysosomes in the juxtanuclear area. In hippocampal neurons, drives retrograde transport of endolysosomes from the axon to the soma. Positive regulator of macroautophagy in dendritic cells. Increases autophagic flux, probably by stimulating both autophagosome formation and facilitating tethering with lysosomes. Binds to phosphatidylinositol 3-phosphate (PtdIns3P) through its FYVE-type zinc finger. Positive regulator of osteosclast bone-resorbing activity, possibly by promoting late endosome-lysosome fusion by acting as an adapter protein between RAB7A on late endosomes and LAMP2 on primary lysosomes.</text>
</comment>
<dbReference type="PANTHER" id="PTHR46753">
    <property type="entry name" value="FYVE AND COILED-COIL DOMAIN-CONTAINING PROTEIN 1"/>
    <property type="match status" value="1"/>
</dbReference>
<comment type="caution">
    <text evidence="15">The sequence shown here is derived from an EMBL/GenBank/DDBJ whole genome shotgun (WGS) entry which is preliminary data.</text>
</comment>
<evidence type="ECO:0000256" key="9">
    <source>
        <dbReference type="ARBA" id="ARBA00023329"/>
    </source>
</evidence>
<proteinExistence type="predicted"/>
<feature type="compositionally biased region" description="Basic and acidic residues" evidence="13">
    <location>
        <begin position="326"/>
        <end position="354"/>
    </location>
</feature>
<evidence type="ECO:0000256" key="5">
    <source>
        <dbReference type="ARBA" id="ARBA00022833"/>
    </source>
</evidence>
<reference evidence="15 16" key="1">
    <citation type="journal article" date="2017" name="PLoS Biol.">
        <title>The sea cucumber genome provides insights into morphological evolution and visceral regeneration.</title>
        <authorList>
            <person name="Zhang X."/>
            <person name="Sun L."/>
            <person name="Yuan J."/>
            <person name="Sun Y."/>
            <person name="Gao Y."/>
            <person name="Zhang L."/>
            <person name="Li S."/>
            <person name="Dai H."/>
            <person name="Hamel J.F."/>
            <person name="Liu C."/>
            <person name="Yu Y."/>
            <person name="Liu S."/>
            <person name="Lin W."/>
            <person name="Guo K."/>
            <person name="Jin S."/>
            <person name="Xu P."/>
            <person name="Storey K.B."/>
            <person name="Huan P."/>
            <person name="Zhang T."/>
            <person name="Zhou Y."/>
            <person name="Zhang J."/>
            <person name="Lin C."/>
            <person name="Li X."/>
            <person name="Xing L."/>
            <person name="Huo D."/>
            <person name="Sun M."/>
            <person name="Wang L."/>
            <person name="Mercier A."/>
            <person name="Li F."/>
            <person name="Yang H."/>
            <person name="Xiang J."/>
        </authorList>
    </citation>
    <scope>NUCLEOTIDE SEQUENCE [LARGE SCALE GENOMIC DNA]</scope>
    <source>
        <strain evidence="15">Shaxun</strain>
        <tissue evidence="15">Muscle</tissue>
    </source>
</reference>
<evidence type="ECO:0000256" key="7">
    <source>
        <dbReference type="ARBA" id="ARBA00023054"/>
    </source>
</evidence>
<dbReference type="PROSITE" id="PS50826">
    <property type="entry name" value="RUN"/>
    <property type="match status" value="1"/>
</dbReference>
<dbReference type="SUPFAM" id="SSF140741">
    <property type="entry name" value="RUN domain-like"/>
    <property type="match status" value="1"/>
</dbReference>
<keyword evidence="8" id="KW-0458">Lysosome</keyword>
<evidence type="ECO:0000256" key="2">
    <source>
        <dbReference type="ARBA" id="ARBA00004419"/>
    </source>
</evidence>
<dbReference type="OrthoDB" id="660555at2759"/>
<dbReference type="GO" id="GO:0071353">
    <property type="term" value="P:cellular response to interleukin-4"/>
    <property type="evidence" value="ECO:0007669"/>
    <property type="project" value="UniProtKB-ARBA"/>
</dbReference>
<sequence length="361" mass="40446">MSSIPRAIQDIKGCIQALTNEQENGPITDNCTELQKFCAKLEYVLQIDMKVRVGMLGGKKDYWDFFCSCLGKVKGLNDGIRFVKNMKEVKTSLGRGRAFIRYSLVHHRLGDTLQQCVSSEEITRQWYNESSILRQPGAFSAVVNDFYDLNDIQFDLTPSGQELDTAWPTFARSAIGVGLYLWNPPTRSSSMASINSQPSQADSRGMESMTEVDSAILDNQLERLQGELAECEKYNRDLRHQLQASQTELEECKSLAVENEARMSSSWRSRRGGIKNSSTGATRPSPRWRLLRGEREGSAGSGFHEQRTPEDYERVRGAGGDAEAAADERIHDETEARRRTEGREPGSSETDRRAGGQTQGQ</sequence>
<dbReference type="SMART" id="SM00593">
    <property type="entry name" value="RUN"/>
    <property type="match status" value="1"/>
</dbReference>
<accession>A0A2G8KME7</accession>
<organism evidence="15 16">
    <name type="scientific">Stichopus japonicus</name>
    <name type="common">Sea cucumber</name>
    <dbReference type="NCBI Taxonomy" id="307972"/>
    <lineage>
        <taxon>Eukaryota</taxon>
        <taxon>Metazoa</taxon>
        <taxon>Echinodermata</taxon>
        <taxon>Eleutherozoa</taxon>
        <taxon>Echinozoa</taxon>
        <taxon>Holothuroidea</taxon>
        <taxon>Aspidochirotacea</taxon>
        <taxon>Aspidochirotida</taxon>
        <taxon>Stichopodidae</taxon>
        <taxon>Apostichopus</taxon>
    </lineage>
</organism>
<dbReference type="Proteomes" id="UP000230750">
    <property type="component" value="Unassembled WGS sequence"/>
</dbReference>
<dbReference type="GO" id="GO:0005764">
    <property type="term" value="C:lysosome"/>
    <property type="evidence" value="ECO:0007669"/>
    <property type="project" value="UniProtKB-SubCell"/>
</dbReference>
<feature type="coiled-coil region" evidence="12">
    <location>
        <begin position="217"/>
        <end position="255"/>
    </location>
</feature>
<dbReference type="GO" id="GO:0051050">
    <property type="term" value="P:positive regulation of transport"/>
    <property type="evidence" value="ECO:0007669"/>
    <property type="project" value="UniProtKB-ARBA"/>
</dbReference>
<evidence type="ECO:0000313" key="15">
    <source>
        <dbReference type="EMBL" id="PIK49171.1"/>
    </source>
</evidence>
<comment type="subcellular location">
    <subcellularLocation>
        <location evidence="2">Cytoplasmic vesicle</location>
        <location evidence="2">Autophagosome</location>
    </subcellularLocation>
    <subcellularLocation>
        <location evidence="1">Lysosome</location>
    </subcellularLocation>
</comment>
<evidence type="ECO:0000256" key="8">
    <source>
        <dbReference type="ARBA" id="ARBA00023228"/>
    </source>
</evidence>
<protein>
    <recommendedName>
        <fullName evidence="11">RUN and FYVE domain-containing protein 4</fullName>
    </recommendedName>
</protein>
<keyword evidence="16" id="KW-1185">Reference proteome</keyword>
<evidence type="ECO:0000313" key="16">
    <source>
        <dbReference type="Proteomes" id="UP000230750"/>
    </source>
</evidence>
<evidence type="ECO:0000256" key="10">
    <source>
        <dbReference type="ARBA" id="ARBA00059075"/>
    </source>
</evidence>
<name>A0A2G8KME7_STIJA</name>
<dbReference type="GO" id="GO:0005770">
    <property type="term" value="C:late endosome"/>
    <property type="evidence" value="ECO:0007669"/>
    <property type="project" value="TreeGrafter"/>
</dbReference>
<evidence type="ECO:0000256" key="12">
    <source>
        <dbReference type="SAM" id="Coils"/>
    </source>
</evidence>
<keyword evidence="4" id="KW-0863">Zinc-finger</keyword>
<dbReference type="EMBL" id="MRZV01000477">
    <property type="protein sequence ID" value="PIK49171.1"/>
    <property type="molecule type" value="Genomic_DNA"/>
</dbReference>
<evidence type="ECO:0000256" key="6">
    <source>
        <dbReference type="ARBA" id="ARBA00023006"/>
    </source>
</evidence>
<dbReference type="Gene3D" id="1.20.58.900">
    <property type="match status" value="1"/>
</dbReference>
<dbReference type="STRING" id="307972.A0A2G8KME7"/>
<evidence type="ECO:0000256" key="3">
    <source>
        <dbReference type="ARBA" id="ARBA00022723"/>
    </source>
</evidence>
<dbReference type="FunFam" id="1.20.58.900:FF:000015">
    <property type="entry name" value="RUN and FYVE domain containing 4"/>
    <property type="match status" value="1"/>
</dbReference>
<dbReference type="PANTHER" id="PTHR46753:SF2">
    <property type="entry name" value="FYVE AND COILED-COIL DOMAIN-CONTAINING PROTEIN 1"/>
    <property type="match status" value="1"/>
</dbReference>
<dbReference type="InterPro" id="IPR004012">
    <property type="entry name" value="Run_dom"/>
</dbReference>
<keyword evidence="9" id="KW-0968">Cytoplasmic vesicle</keyword>
<dbReference type="InterPro" id="IPR037213">
    <property type="entry name" value="Run_dom_sf"/>
</dbReference>
<dbReference type="GO" id="GO:0072383">
    <property type="term" value="P:plus-end-directed vesicle transport along microtubule"/>
    <property type="evidence" value="ECO:0007669"/>
    <property type="project" value="TreeGrafter"/>
</dbReference>
<gene>
    <name evidence="15" type="ORF">BSL78_13952</name>
</gene>
<dbReference type="GO" id="GO:0006914">
    <property type="term" value="P:autophagy"/>
    <property type="evidence" value="ECO:0007669"/>
    <property type="project" value="UniProtKB-KW"/>
</dbReference>
<evidence type="ECO:0000256" key="1">
    <source>
        <dbReference type="ARBA" id="ARBA00004371"/>
    </source>
</evidence>
<dbReference type="GO" id="GO:0008270">
    <property type="term" value="F:zinc ion binding"/>
    <property type="evidence" value="ECO:0007669"/>
    <property type="project" value="UniProtKB-KW"/>
</dbReference>
<evidence type="ECO:0000256" key="13">
    <source>
        <dbReference type="SAM" id="MobiDB-lite"/>
    </source>
</evidence>
<feature type="compositionally biased region" description="Basic and acidic residues" evidence="13">
    <location>
        <begin position="304"/>
        <end position="316"/>
    </location>
</feature>
<keyword evidence="6" id="KW-0072">Autophagy</keyword>
<feature type="domain" description="RUN" evidence="14">
    <location>
        <begin position="28"/>
        <end position="161"/>
    </location>
</feature>
<evidence type="ECO:0000259" key="14">
    <source>
        <dbReference type="PROSITE" id="PS50826"/>
    </source>
</evidence>
<evidence type="ECO:0000256" key="11">
    <source>
        <dbReference type="ARBA" id="ARBA00069100"/>
    </source>
</evidence>
<keyword evidence="5" id="KW-0862">Zinc</keyword>
<keyword evidence="7 12" id="KW-0175">Coiled coil</keyword>